<dbReference type="AlphaFoldDB" id="T1JL12"/>
<accession>T1JL12</accession>
<reference evidence="1" key="2">
    <citation type="submission" date="2015-02" db="UniProtKB">
        <authorList>
            <consortium name="EnsemblMetazoa"/>
        </authorList>
    </citation>
    <scope>IDENTIFICATION</scope>
</reference>
<dbReference type="Proteomes" id="UP000014500">
    <property type="component" value="Unassembled WGS sequence"/>
</dbReference>
<name>T1JL12_STRMM</name>
<keyword evidence="2" id="KW-1185">Reference proteome</keyword>
<proteinExistence type="predicted"/>
<protein>
    <submittedName>
        <fullName evidence="1">Uncharacterized protein</fullName>
    </submittedName>
</protein>
<reference evidence="2" key="1">
    <citation type="submission" date="2011-05" db="EMBL/GenBank/DDBJ databases">
        <authorList>
            <person name="Richards S.R."/>
            <person name="Qu J."/>
            <person name="Jiang H."/>
            <person name="Jhangiani S.N."/>
            <person name="Agravi P."/>
            <person name="Goodspeed R."/>
            <person name="Gross S."/>
            <person name="Mandapat C."/>
            <person name="Jackson L."/>
            <person name="Mathew T."/>
            <person name="Pu L."/>
            <person name="Thornton R."/>
            <person name="Saada N."/>
            <person name="Wilczek-Boney K.B."/>
            <person name="Lee S."/>
            <person name="Kovar C."/>
            <person name="Wu Y."/>
            <person name="Scherer S.E."/>
            <person name="Worley K.C."/>
            <person name="Muzny D.M."/>
            <person name="Gibbs R."/>
        </authorList>
    </citation>
    <scope>NUCLEOTIDE SEQUENCE</scope>
    <source>
        <strain evidence="2">Brora</strain>
    </source>
</reference>
<dbReference type="EMBL" id="JH431612">
    <property type="status" value="NOT_ANNOTATED_CDS"/>
    <property type="molecule type" value="Genomic_DNA"/>
</dbReference>
<dbReference type="HOGENOM" id="CLU_2087859_0_0_1"/>
<evidence type="ECO:0000313" key="2">
    <source>
        <dbReference type="Proteomes" id="UP000014500"/>
    </source>
</evidence>
<dbReference type="EnsemblMetazoa" id="SMAR014542-RA">
    <property type="protein sequence ID" value="SMAR014542-PA"/>
    <property type="gene ID" value="SMAR014542"/>
</dbReference>
<evidence type="ECO:0000313" key="1">
    <source>
        <dbReference type="EnsemblMetazoa" id="SMAR014542-PA"/>
    </source>
</evidence>
<sequence>MQNMPMLEDYCYGGTISNVIDVMGVAECLHNGPPETVVESGIGNNDCLCFLLMVNSVLTLLSCILQHKAFNVLLFAFDVFKDTRVAVKQTTYPTNARKCDFNNLKELSLLFHNAIGH</sequence>
<organism evidence="1 2">
    <name type="scientific">Strigamia maritima</name>
    <name type="common">European centipede</name>
    <name type="synonym">Geophilus maritimus</name>
    <dbReference type="NCBI Taxonomy" id="126957"/>
    <lineage>
        <taxon>Eukaryota</taxon>
        <taxon>Metazoa</taxon>
        <taxon>Ecdysozoa</taxon>
        <taxon>Arthropoda</taxon>
        <taxon>Myriapoda</taxon>
        <taxon>Chilopoda</taxon>
        <taxon>Pleurostigmophora</taxon>
        <taxon>Geophilomorpha</taxon>
        <taxon>Linotaeniidae</taxon>
        <taxon>Strigamia</taxon>
    </lineage>
</organism>